<sequence>MPSFARGFMSARGMLLGCLVLTTAQAGPLAPPTEAAHPRPEPTVRIKKHGSAHARRSVKAAHSFHNRNRAAPRRQTDANRAEVNRADVNREVMRAIRVAERKAKADPAVLTVIAWQESRFDPKARNQHSSARGLLQFTTVTWLTVVRDFGARHGLARYAAAIKTGRDGRLTVTPHALRRKILALRDNPELAAIMAAERLQQERGALEAQLGRPARPADLYMLHFLGPTGAREFLTALARSPNKPSIDVVGRVAEPNRSLFIRDGHVLTVADTYNMIEAALR</sequence>
<dbReference type="EMBL" id="NHRY01000276">
    <property type="protein sequence ID" value="PPQ25906.1"/>
    <property type="molecule type" value="Genomic_DNA"/>
</dbReference>
<evidence type="ECO:0000256" key="3">
    <source>
        <dbReference type="SAM" id="SignalP"/>
    </source>
</evidence>
<feature type="compositionally biased region" description="Basic residues" evidence="2">
    <location>
        <begin position="46"/>
        <end position="72"/>
    </location>
</feature>
<reference evidence="5 6" key="1">
    <citation type="journal article" date="2018" name="Arch. Microbiol.">
        <title>New insights into the metabolic potential of the phototrophic purple bacterium Rhodopila globiformis DSM 161(T) from its draft genome sequence and evidence for a vanadium-dependent nitrogenase.</title>
        <authorList>
            <person name="Imhoff J.F."/>
            <person name="Rahn T."/>
            <person name="Kunzel S."/>
            <person name="Neulinger S.C."/>
        </authorList>
    </citation>
    <scope>NUCLEOTIDE SEQUENCE [LARGE SCALE GENOMIC DNA]</scope>
    <source>
        <strain evidence="5 6">DSM 161</strain>
    </source>
</reference>
<feature type="domain" description="Transglycosylase SLT" evidence="4">
    <location>
        <begin position="96"/>
        <end position="142"/>
    </location>
</feature>
<keyword evidence="6" id="KW-1185">Reference proteome</keyword>
<dbReference type="Proteomes" id="UP000239724">
    <property type="component" value="Unassembled WGS sequence"/>
</dbReference>
<feature type="compositionally biased region" description="Basic and acidic residues" evidence="2">
    <location>
        <begin position="74"/>
        <end position="85"/>
    </location>
</feature>
<comment type="caution">
    <text evidence="5">The sequence shown here is derived from an EMBL/GenBank/DDBJ whole genome shotgun (WGS) entry which is preliminary data.</text>
</comment>
<comment type="similarity">
    <text evidence="1">Belongs to the virb1 family.</text>
</comment>
<dbReference type="Pfam" id="PF01464">
    <property type="entry name" value="SLT"/>
    <property type="match status" value="1"/>
</dbReference>
<dbReference type="AlphaFoldDB" id="A0A2S6MU70"/>
<protein>
    <recommendedName>
        <fullName evidence="4">Transglycosylase SLT domain-containing protein</fullName>
    </recommendedName>
</protein>
<dbReference type="InterPro" id="IPR008258">
    <property type="entry name" value="Transglycosylase_SLT_dom_1"/>
</dbReference>
<evidence type="ECO:0000256" key="2">
    <source>
        <dbReference type="SAM" id="MobiDB-lite"/>
    </source>
</evidence>
<evidence type="ECO:0000256" key="1">
    <source>
        <dbReference type="ARBA" id="ARBA00009387"/>
    </source>
</evidence>
<organism evidence="5 6">
    <name type="scientific">Rhodopila globiformis</name>
    <name type="common">Rhodopseudomonas globiformis</name>
    <dbReference type="NCBI Taxonomy" id="1071"/>
    <lineage>
        <taxon>Bacteria</taxon>
        <taxon>Pseudomonadati</taxon>
        <taxon>Pseudomonadota</taxon>
        <taxon>Alphaproteobacteria</taxon>
        <taxon>Acetobacterales</taxon>
        <taxon>Acetobacteraceae</taxon>
        <taxon>Rhodopila</taxon>
    </lineage>
</organism>
<keyword evidence="3" id="KW-0732">Signal</keyword>
<proteinExistence type="inferred from homology"/>
<feature type="region of interest" description="Disordered" evidence="2">
    <location>
        <begin position="46"/>
        <end position="85"/>
    </location>
</feature>
<feature type="signal peptide" evidence="3">
    <location>
        <begin position="1"/>
        <end position="26"/>
    </location>
</feature>
<dbReference type="SUPFAM" id="SSF53955">
    <property type="entry name" value="Lysozyme-like"/>
    <property type="match status" value="1"/>
</dbReference>
<evidence type="ECO:0000313" key="6">
    <source>
        <dbReference type="Proteomes" id="UP000239724"/>
    </source>
</evidence>
<name>A0A2S6MU70_RHOGL</name>
<evidence type="ECO:0000259" key="4">
    <source>
        <dbReference type="Pfam" id="PF01464"/>
    </source>
</evidence>
<dbReference type="InterPro" id="IPR023346">
    <property type="entry name" value="Lysozyme-like_dom_sf"/>
</dbReference>
<gene>
    <name evidence="5" type="ORF">CCS01_31550</name>
</gene>
<evidence type="ECO:0000313" key="5">
    <source>
        <dbReference type="EMBL" id="PPQ25906.1"/>
    </source>
</evidence>
<dbReference type="Gene3D" id="1.10.530.10">
    <property type="match status" value="1"/>
</dbReference>
<feature type="chain" id="PRO_5015748192" description="Transglycosylase SLT domain-containing protein" evidence="3">
    <location>
        <begin position="27"/>
        <end position="281"/>
    </location>
</feature>
<accession>A0A2S6MU70</accession>